<proteinExistence type="predicted"/>
<sequence>MRVFAPCQDDLLNRSVAELLPGRAGHPQLPRTLGTKFQKATSVQSSIPDLIVGKRGLLQG</sequence>
<evidence type="ECO:0000313" key="1">
    <source>
        <dbReference type="EMBL" id="CAA9416947.1"/>
    </source>
</evidence>
<accession>A0A6J4PJ66</accession>
<protein>
    <submittedName>
        <fullName evidence="1">Uncharacterized protein</fullName>
    </submittedName>
</protein>
<dbReference type="EMBL" id="CADCUT010000142">
    <property type="protein sequence ID" value="CAA9416947.1"/>
    <property type="molecule type" value="Genomic_DNA"/>
</dbReference>
<dbReference type="AlphaFoldDB" id="A0A6J4PJ66"/>
<gene>
    <name evidence="1" type="ORF">AVDCRST_MAG03-2266</name>
</gene>
<name>A0A6J4PJ66_9ACTN</name>
<reference evidence="1" key="1">
    <citation type="submission" date="2020-02" db="EMBL/GenBank/DDBJ databases">
        <authorList>
            <person name="Meier V. D."/>
        </authorList>
    </citation>
    <scope>NUCLEOTIDE SEQUENCE</scope>
    <source>
        <strain evidence="1">AVDCRST_MAG03</strain>
    </source>
</reference>
<organism evidence="1">
    <name type="scientific">uncultured Rubrobacteraceae bacterium</name>
    <dbReference type="NCBI Taxonomy" id="349277"/>
    <lineage>
        <taxon>Bacteria</taxon>
        <taxon>Bacillati</taxon>
        <taxon>Actinomycetota</taxon>
        <taxon>Rubrobacteria</taxon>
        <taxon>Rubrobacterales</taxon>
        <taxon>Rubrobacteraceae</taxon>
        <taxon>environmental samples</taxon>
    </lineage>
</organism>